<comment type="caution">
    <text evidence="2">The sequence shown here is derived from an EMBL/GenBank/DDBJ whole genome shotgun (WGS) entry which is preliminary data.</text>
</comment>
<dbReference type="PANTHER" id="PTHR36930">
    <property type="entry name" value="METAL-SULFUR CLUSTER BIOSYNTHESIS PROTEINS YUAD-RELATED"/>
    <property type="match status" value="1"/>
</dbReference>
<dbReference type="InterPro" id="IPR011037">
    <property type="entry name" value="Pyrv_Knase-like_insert_dom_sf"/>
</dbReference>
<dbReference type="EMBL" id="JACI01000002">
    <property type="protein sequence ID" value="OAQ14749.1"/>
    <property type="molecule type" value="Genomic_DNA"/>
</dbReference>
<name>A0A179CXW4_BIBTR</name>
<feature type="domain" description="MOSC" evidence="1">
    <location>
        <begin position="107"/>
        <end position="259"/>
    </location>
</feature>
<dbReference type="Pfam" id="PF03476">
    <property type="entry name" value="MOSC_N"/>
    <property type="match status" value="1"/>
</dbReference>
<dbReference type="InterPro" id="IPR052716">
    <property type="entry name" value="MOSC_domain"/>
</dbReference>
<dbReference type="Proteomes" id="UP000078358">
    <property type="component" value="Unassembled WGS sequence"/>
</dbReference>
<dbReference type="InterPro" id="IPR005302">
    <property type="entry name" value="MoCF_Sase_C"/>
</dbReference>
<dbReference type="SUPFAM" id="SSF141673">
    <property type="entry name" value="MOSC N-terminal domain-like"/>
    <property type="match status" value="1"/>
</dbReference>
<dbReference type="Gene3D" id="2.40.33.20">
    <property type="entry name" value="PK beta-barrel domain-like"/>
    <property type="match status" value="1"/>
</dbReference>
<dbReference type="AlphaFoldDB" id="A0A179CXW4"/>
<dbReference type="PANTHER" id="PTHR36930:SF1">
    <property type="entry name" value="MOSC DOMAIN-CONTAINING PROTEIN"/>
    <property type="match status" value="1"/>
</dbReference>
<dbReference type="PROSITE" id="PS51340">
    <property type="entry name" value="MOSC"/>
    <property type="match status" value="1"/>
</dbReference>
<protein>
    <recommendedName>
        <fullName evidence="1">MOSC domain-containing protein</fullName>
    </recommendedName>
</protein>
<dbReference type="SUPFAM" id="SSF50800">
    <property type="entry name" value="PK beta-barrel domain-like"/>
    <property type="match status" value="1"/>
</dbReference>
<dbReference type="GO" id="GO:0003824">
    <property type="term" value="F:catalytic activity"/>
    <property type="evidence" value="ECO:0007669"/>
    <property type="project" value="InterPro"/>
</dbReference>
<accession>A0A179CXW4</accession>
<evidence type="ECO:0000259" key="1">
    <source>
        <dbReference type="PROSITE" id="PS51340"/>
    </source>
</evidence>
<sequence>MQVTQLNLFPLKSAQAYSVQQVFVQAQGLSFDREFMITELDGTFVTARKDKILYQFSVLPIPQGIVLCYQQTQYVVRYVDFKQMQPCEVWGEVFLSYIADTQVNHWLSSIFQREVQLRWLGVESQRQLTAMAKPMSFADSNPILLCSQKSLHQIQQWAPVEVTMAQFRANIVIDGQTAFAEELWRVIQIGEVMFEFVQHCTRCVMITRDLQTHELNPHVEPFRTLKTHHTNARGKPIFGIHLIPQNSGIVRVGDTLQVIRSEEI</sequence>
<proteinExistence type="predicted"/>
<evidence type="ECO:0000313" key="2">
    <source>
        <dbReference type="EMBL" id="OAQ14749.1"/>
    </source>
</evidence>
<evidence type="ECO:0000313" key="3">
    <source>
        <dbReference type="Proteomes" id="UP000078358"/>
    </source>
</evidence>
<reference evidence="2 3" key="1">
    <citation type="submission" date="2014-01" db="EMBL/GenBank/DDBJ databases">
        <authorList>
            <person name="Zuccon D."/>
        </authorList>
    </citation>
    <scope>NUCLEOTIDE SEQUENCE [LARGE SCALE GENOMIC DNA]</scope>
    <source>
        <strain evidence="2 3">Y31</strain>
    </source>
</reference>
<dbReference type="PATRIC" id="fig|1261658.3.peg.2106"/>
<organism evidence="2 3">
    <name type="scientific">Bibersteinia trehalosi Y31</name>
    <dbReference type="NCBI Taxonomy" id="1261658"/>
    <lineage>
        <taxon>Bacteria</taxon>
        <taxon>Pseudomonadati</taxon>
        <taxon>Pseudomonadota</taxon>
        <taxon>Gammaproteobacteria</taxon>
        <taxon>Pasteurellales</taxon>
        <taxon>Pasteurellaceae</taxon>
        <taxon>Bibersteinia</taxon>
    </lineage>
</organism>
<dbReference type="GO" id="GO:0030151">
    <property type="term" value="F:molybdenum ion binding"/>
    <property type="evidence" value="ECO:0007669"/>
    <property type="project" value="InterPro"/>
</dbReference>
<dbReference type="InterPro" id="IPR005303">
    <property type="entry name" value="MOCOS_middle"/>
</dbReference>
<dbReference type="GO" id="GO:0030170">
    <property type="term" value="F:pyridoxal phosphate binding"/>
    <property type="evidence" value="ECO:0007669"/>
    <property type="project" value="InterPro"/>
</dbReference>
<gene>
    <name evidence="2" type="ORF">F480_10525</name>
</gene>
<dbReference type="Pfam" id="PF03473">
    <property type="entry name" value="MOSC"/>
    <property type="match status" value="1"/>
</dbReference>
<dbReference type="RefSeq" id="WP_064318982.1">
    <property type="nucleotide sequence ID" value="NZ_JACI01000002.1"/>
</dbReference>